<dbReference type="Proteomes" id="UP000232688">
    <property type="component" value="Unassembled WGS sequence"/>
</dbReference>
<dbReference type="Pfam" id="PF00075">
    <property type="entry name" value="RNase_H"/>
    <property type="match status" value="1"/>
</dbReference>
<protein>
    <recommendedName>
        <fullName evidence="1">RNase H type-1 domain-containing protein</fullName>
    </recommendedName>
</protein>
<comment type="caution">
    <text evidence="2">The sequence shown here is derived from an EMBL/GenBank/DDBJ whole genome shotgun (WGS) entry which is preliminary data.</text>
</comment>
<dbReference type="GO" id="GO:0004523">
    <property type="term" value="F:RNA-DNA hybrid ribonuclease activity"/>
    <property type="evidence" value="ECO:0007669"/>
    <property type="project" value="InterPro"/>
</dbReference>
<dbReference type="EMBL" id="LLXH01001489">
    <property type="protein sequence ID" value="PKC58671.1"/>
    <property type="molecule type" value="Genomic_DNA"/>
</dbReference>
<evidence type="ECO:0000313" key="3">
    <source>
        <dbReference type="Proteomes" id="UP000232688"/>
    </source>
</evidence>
<evidence type="ECO:0000313" key="2">
    <source>
        <dbReference type="EMBL" id="PKC58671.1"/>
    </source>
</evidence>
<dbReference type="InterPro" id="IPR012337">
    <property type="entry name" value="RNaseH-like_sf"/>
</dbReference>
<name>A0A2N0R5T5_9GLOM</name>
<accession>A0A2N0R5T5</accession>
<sequence>MSNIQLPSSVSTLYVDGSFLPISSHLTPSMAYVWTAIDSDEFIFESYYNTIPSFFPSALRSEVFALLHGLDSLPRNAKITVATDCAQLLSLWSSYVEAPFIPRMLKESNHLLWSSVRSIVSQKNLDVTLIKVPAHADDPLNNNVDALVKAAHADSQISSQLLSEPLAPCILQFNSLPVDMNIQKFIRDIFDAKSLLTLAVLPRFNFNSSISDIDWACTKFCLNNK</sequence>
<gene>
    <name evidence="2" type="ORF">RhiirA1_470613</name>
</gene>
<reference evidence="2 3" key="1">
    <citation type="submission" date="2017-10" db="EMBL/GenBank/DDBJ databases">
        <title>Extensive intraspecific genome diversity in a model arbuscular mycorrhizal fungus.</title>
        <authorList>
            <person name="Chen E.C.H."/>
            <person name="Morin E."/>
            <person name="Baudet D."/>
            <person name="Noel J."/>
            <person name="Ndikumana S."/>
            <person name="Charron P."/>
            <person name="St-Onge C."/>
            <person name="Giorgi J."/>
            <person name="Grigoriev I.V."/>
            <person name="Roux C."/>
            <person name="Martin F.M."/>
            <person name="Corradi N."/>
        </authorList>
    </citation>
    <scope>NUCLEOTIDE SEQUENCE [LARGE SCALE GENOMIC DNA]</scope>
    <source>
        <strain evidence="2 3">A1</strain>
    </source>
</reference>
<dbReference type="AlphaFoldDB" id="A0A2N0R5T5"/>
<dbReference type="Gene3D" id="3.30.420.10">
    <property type="entry name" value="Ribonuclease H-like superfamily/Ribonuclease H"/>
    <property type="match status" value="1"/>
</dbReference>
<dbReference type="InterPro" id="IPR036397">
    <property type="entry name" value="RNaseH_sf"/>
</dbReference>
<dbReference type="GO" id="GO:0003676">
    <property type="term" value="F:nucleic acid binding"/>
    <property type="evidence" value="ECO:0007669"/>
    <property type="project" value="InterPro"/>
</dbReference>
<proteinExistence type="predicted"/>
<organism evidence="2 3">
    <name type="scientific">Rhizophagus irregularis</name>
    <dbReference type="NCBI Taxonomy" id="588596"/>
    <lineage>
        <taxon>Eukaryota</taxon>
        <taxon>Fungi</taxon>
        <taxon>Fungi incertae sedis</taxon>
        <taxon>Mucoromycota</taxon>
        <taxon>Glomeromycotina</taxon>
        <taxon>Glomeromycetes</taxon>
        <taxon>Glomerales</taxon>
        <taxon>Glomeraceae</taxon>
        <taxon>Rhizophagus</taxon>
    </lineage>
</organism>
<evidence type="ECO:0000259" key="1">
    <source>
        <dbReference type="PROSITE" id="PS50879"/>
    </source>
</evidence>
<dbReference type="VEuPathDB" id="FungiDB:RhiirA1_470613"/>
<dbReference type="InterPro" id="IPR002156">
    <property type="entry name" value="RNaseH_domain"/>
</dbReference>
<feature type="domain" description="RNase H type-1" evidence="1">
    <location>
        <begin position="7"/>
        <end position="153"/>
    </location>
</feature>
<dbReference type="PROSITE" id="PS50879">
    <property type="entry name" value="RNASE_H_1"/>
    <property type="match status" value="1"/>
</dbReference>
<reference evidence="2 3" key="2">
    <citation type="submission" date="2017-10" db="EMBL/GenBank/DDBJ databases">
        <title>Genome analyses suggest a sexual origin of heterokaryosis in a supposedly ancient asexual fungus.</title>
        <authorList>
            <person name="Corradi N."/>
            <person name="Sedzielewska K."/>
            <person name="Noel J."/>
            <person name="Charron P."/>
            <person name="Farinelli L."/>
            <person name="Marton T."/>
            <person name="Kruger M."/>
            <person name="Pelin A."/>
            <person name="Brachmann A."/>
            <person name="Corradi N."/>
        </authorList>
    </citation>
    <scope>NUCLEOTIDE SEQUENCE [LARGE SCALE GENOMIC DNA]</scope>
    <source>
        <strain evidence="2 3">A1</strain>
    </source>
</reference>
<dbReference type="SUPFAM" id="SSF53098">
    <property type="entry name" value="Ribonuclease H-like"/>
    <property type="match status" value="1"/>
</dbReference>